<protein>
    <submittedName>
        <fullName evidence="2">Uncharacterized protein</fullName>
    </submittedName>
</protein>
<sequence length="150" mass="17345">MLNEEKIKLMTKLALYEQKKGSAAFRANKYYRADFVTLHVIASAIAATISFLLLLLIWVIVKVDYLMQNLTNLNIVSMGVKAAVIFVILLIFYMVLSYYLFTKKYVDIKSELISYNENLKELHKINNKEEKAKKEKLMGGYDIDGENFND</sequence>
<dbReference type="STRING" id="1122934.SAMN02745691_02055"/>
<name>A0A1M6JSE3_9FIRM</name>
<keyword evidence="1" id="KW-0472">Membrane</keyword>
<evidence type="ECO:0000256" key="1">
    <source>
        <dbReference type="SAM" id="Phobius"/>
    </source>
</evidence>
<evidence type="ECO:0000313" key="2">
    <source>
        <dbReference type="EMBL" id="SHJ49611.1"/>
    </source>
</evidence>
<accession>A0A1M6JSE3</accession>
<organism evidence="2 3">
    <name type="scientific">Parasporobacterium paucivorans DSM 15970</name>
    <dbReference type="NCBI Taxonomy" id="1122934"/>
    <lineage>
        <taxon>Bacteria</taxon>
        <taxon>Bacillati</taxon>
        <taxon>Bacillota</taxon>
        <taxon>Clostridia</taxon>
        <taxon>Lachnospirales</taxon>
        <taxon>Lachnospiraceae</taxon>
        <taxon>Parasporobacterium</taxon>
    </lineage>
</organism>
<keyword evidence="1" id="KW-1133">Transmembrane helix</keyword>
<keyword evidence="3" id="KW-1185">Reference proteome</keyword>
<keyword evidence="1" id="KW-0812">Transmembrane</keyword>
<dbReference type="RefSeq" id="WP_073994318.1">
    <property type="nucleotide sequence ID" value="NZ_FQYT01000023.1"/>
</dbReference>
<feature type="transmembrane region" description="Helical" evidence="1">
    <location>
        <begin position="35"/>
        <end position="60"/>
    </location>
</feature>
<evidence type="ECO:0000313" key="3">
    <source>
        <dbReference type="Proteomes" id="UP000184342"/>
    </source>
</evidence>
<proteinExistence type="predicted"/>
<dbReference type="OrthoDB" id="1778612at2"/>
<dbReference type="Proteomes" id="UP000184342">
    <property type="component" value="Unassembled WGS sequence"/>
</dbReference>
<reference evidence="2 3" key="1">
    <citation type="submission" date="2016-11" db="EMBL/GenBank/DDBJ databases">
        <authorList>
            <person name="Jaros S."/>
            <person name="Januszkiewicz K."/>
            <person name="Wedrychowicz H."/>
        </authorList>
    </citation>
    <scope>NUCLEOTIDE SEQUENCE [LARGE SCALE GENOMIC DNA]</scope>
    <source>
        <strain evidence="2 3">DSM 15970</strain>
    </source>
</reference>
<gene>
    <name evidence="2" type="ORF">SAMN02745691_02055</name>
</gene>
<dbReference type="AlphaFoldDB" id="A0A1M6JSE3"/>
<feature type="transmembrane region" description="Helical" evidence="1">
    <location>
        <begin position="80"/>
        <end position="101"/>
    </location>
</feature>
<dbReference type="EMBL" id="FQYT01000023">
    <property type="protein sequence ID" value="SHJ49611.1"/>
    <property type="molecule type" value="Genomic_DNA"/>
</dbReference>